<comment type="caution">
    <text evidence="2">The sequence shown here is derived from an EMBL/GenBank/DDBJ whole genome shotgun (WGS) entry which is preliminary data.</text>
</comment>
<dbReference type="EMBL" id="AWUE01023871">
    <property type="protein sequence ID" value="OMO52310.1"/>
    <property type="molecule type" value="Genomic_DNA"/>
</dbReference>
<name>A0A1R3G2R7_9ROSI</name>
<reference evidence="3" key="1">
    <citation type="submission" date="2013-09" db="EMBL/GenBank/DDBJ databases">
        <title>Corchorus olitorius genome sequencing.</title>
        <authorList>
            <person name="Alam M."/>
            <person name="Haque M.S."/>
            <person name="Islam M.S."/>
            <person name="Emdad E.M."/>
            <person name="Islam M.M."/>
            <person name="Ahmed B."/>
            <person name="Halim A."/>
            <person name="Hossen Q.M.M."/>
            <person name="Hossain M.Z."/>
            <person name="Ahmed R."/>
            <person name="Khan M.M."/>
            <person name="Islam R."/>
            <person name="Rashid M.M."/>
            <person name="Khan S.A."/>
            <person name="Rahman M.S."/>
            <person name="Alam M."/>
            <person name="Yahiya A.S."/>
            <person name="Khan M.S."/>
            <person name="Azam M.S."/>
            <person name="Haque T."/>
            <person name="Lashkar M.Z.H."/>
            <person name="Akhand A.I."/>
            <person name="Morshed G."/>
            <person name="Roy S."/>
            <person name="Uddin K.S."/>
            <person name="Rabeya T."/>
            <person name="Hossain A.S."/>
            <person name="Chowdhury A."/>
            <person name="Snigdha A.R."/>
            <person name="Mortoza M.S."/>
            <person name="Matin S.A."/>
            <person name="Hoque S.M.E."/>
            <person name="Islam M.K."/>
            <person name="Roy D.K."/>
            <person name="Haider R."/>
            <person name="Moosa M.M."/>
            <person name="Elias S.M."/>
            <person name="Hasan A.M."/>
            <person name="Jahan S."/>
            <person name="Shafiuddin M."/>
            <person name="Mahmood N."/>
            <person name="Shommy N.S."/>
        </authorList>
    </citation>
    <scope>NUCLEOTIDE SEQUENCE [LARGE SCALE GENOMIC DNA]</scope>
    <source>
        <strain evidence="3">cv. O-4</strain>
    </source>
</reference>
<gene>
    <name evidence="2" type="ORF">COLO4_37282</name>
</gene>
<evidence type="ECO:0000313" key="3">
    <source>
        <dbReference type="Proteomes" id="UP000187203"/>
    </source>
</evidence>
<accession>A0A1R3G2R7</accession>
<proteinExistence type="predicted"/>
<keyword evidence="3" id="KW-1185">Reference proteome</keyword>
<feature type="region of interest" description="Disordered" evidence="1">
    <location>
        <begin position="1"/>
        <end position="35"/>
    </location>
</feature>
<protein>
    <submittedName>
        <fullName evidence="2">Uncharacterized protein</fullName>
    </submittedName>
</protein>
<organism evidence="2 3">
    <name type="scientific">Corchorus olitorius</name>
    <dbReference type="NCBI Taxonomy" id="93759"/>
    <lineage>
        <taxon>Eukaryota</taxon>
        <taxon>Viridiplantae</taxon>
        <taxon>Streptophyta</taxon>
        <taxon>Embryophyta</taxon>
        <taxon>Tracheophyta</taxon>
        <taxon>Spermatophyta</taxon>
        <taxon>Magnoliopsida</taxon>
        <taxon>eudicotyledons</taxon>
        <taxon>Gunneridae</taxon>
        <taxon>Pentapetalae</taxon>
        <taxon>rosids</taxon>
        <taxon>malvids</taxon>
        <taxon>Malvales</taxon>
        <taxon>Malvaceae</taxon>
        <taxon>Grewioideae</taxon>
        <taxon>Apeibeae</taxon>
        <taxon>Corchorus</taxon>
    </lineage>
</organism>
<evidence type="ECO:0000313" key="2">
    <source>
        <dbReference type="EMBL" id="OMO52310.1"/>
    </source>
</evidence>
<evidence type="ECO:0000256" key="1">
    <source>
        <dbReference type="SAM" id="MobiDB-lite"/>
    </source>
</evidence>
<sequence length="54" mass="6071">MDQAYPITKLSDRLNTPVRPTVPNVGRNAVTPHRDARDNVDEIRAKEVATLATW</sequence>
<dbReference type="OrthoDB" id="10639784at2759"/>
<dbReference type="Proteomes" id="UP000187203">
    <property type="component" value="Unassembled WGS sequence"/>
</dbReference>
<dbReference type="AlphaFoldDB" id="A0A1R3G2R7"/>